<gene>
    <name evidence="1" type="ORF">G6N73_11375</name>
</gene>
<organism evidence="1 2">
    <name type="scientific">Allomesorhizobium camelthorni</name>
    <dbReference type="NCBI Taxonomy" id="475069"/>
    <lineage>
        <taxon>Bacteria</taxon>
        <taxon>Pseudomonadati</taxon>
        <taxon>Pseudomonadota</taxon>
        <taxon>Alphaproteobacteria</taxon>
        <taxon>Hyphomicrobiales</taxon>
        <taxon>Phyllobacteriaceae</taxon>
        <taxon>Allomesorhizobium</taxon>
    </lineage>
</organism>
<sequence length="81" mass="8965">MKTADGKSRIVADPEIRFGKPTIRGTRITVEDVLRLASRGLSTAEILEQYPRLTEQDVLAANEFAADHIRDAFTSHPEAAE</sequence>
<dbReference type="Proteomes" id="UP001642900">
    <property type="component" value="Unassembled WGS sequence"/>
</dbReference>
<dbReference type="PANTHER" id="PTHR34849">
    <property type="entry name" value="SSL5025 PROTEIN"/>
    <property type="match status" value="1"/>
</dbReference>
<dbReference type="EMBL" id="JAAKZF010000011">
    <property type="protein sequence ID" value="NGO51774.1"/>
    <property type="molecule type" value="Genomic_DNA"/>
</dbReference>
<dbReference type="InterPro" id="IPR036388">
    <property type="entry name" value="WH-like_DNA-bd_sf"/>
</dbReference>
<dbReference type="SUPFAM" id="SSF46689">
    <property type="entry name" value="Homeodomain-like"/>
    <property type="match status" value="1"/>
</dbReference>
<dbReference type="Gene3D" id="1.10.10.10">
    <property type="entry name" value="Winged helix-like DNA-binding domain superfamily/Winged helix DNA-binding domain"/>
    <property type="match status" value="1"/>
</dbReference>
<dbReference type="AlphaFoldDB" id="A0A6G4WB12"/>
<keyword evidence="2" id="KW-1185">Reference proteome</keyword>
<dbReference type="InterPro" id="IPR007367">
    <property type="entry name" value="DUF433"/>
</dbReference>
<comment type="caution">
    <text evidence="1">The sequence shown here is derived from an EMBL/GenBank/DDBJ whole genome shotgun (WGS) entry which is preliminary data.</text>
</comment>
<dbReference type="PANTHER" id="PTHR34849:SF3">
    <property type="entry name" value="SSR2962 PROTEIN"/>
    <property type="match status" value="1"/>
</dbReference>
<proteinExistence type="predicted"/>
<reference evidence="1 2" key="1">
    <citation type="submission" date="2020-02" db="EMBL/GenBank/DDBJ databases">
        <title>Genome sequence of strain CCNWXJ40-4.</title>
        <authorList>
            <person name="Gao J."/>
            <person name="Sun J."/>
        </authorList>
    </citation>
    <scope>NUCLEOTIDE SEQUENCE [LARGE SCALE GENOMIC DNA]</scope>
    <source>
        <strain evidence="1 2">CCNWXJ 40-4</strain>
    </source>
</reference>
<dbReference type="RefSeq" id="WP_165027640.1">
    <property type="nucleotide sequence ID" value="NZ_JAAKZF010000011.1"/>
</dbReference>
<name>A0A6G4WB12_9HYPH</name>
<dbReference type="Pfam" id="PF04255">
    <property type="entry name" value="DUF433"/>
    <property type="match status" value="1"/>
</dbReference>
<dbReference type="InterPro" id="IPR009057">
    <property type="entry name" value="Homeodomain-like_sf"/>
</dbReference>
<evidence type="ECO:0000313" key="1">
    <source>
        <dbReference type="EMBL" id="NGO51774.1"/>
    </source>
</evidence>
<accession>A0A6G4WB12</accession>
<protein>
    <submittedName>
        <fullName evidence="1">DUF433 domain-containing protein</fullName>
    </submittedName>
</protein>
<evidence type="ECO:0000313" key="2">
    <source>
        <dbReference type="Proteomes" id="UP001642900"/>
    </source>
</evidence>